<dbReference type="PROSITE" id="PS01081">
    <property type="entry name" value="HTH_TETR_1"/>
    <property type="match status" value="1"/>
</dbReference>
<evidence type="ECO:0000313" key="7">
    <source>
        <dbReference type="Proteomes" id="UP001142325"/>
    </source>
</evidence>
<dbReference type="Gene3D" id="1.10.10.60">
    <property type="entry name" value="Homeodomain-like"/>
    <property type="match status" value="1"/>
</dbReference>
<keyword evidence="2 4" id="KW-0238">DNA-binding</keyword>
<dbReference type="SUPFAM" id="SSF48498">
    <property type="entry name" value="Tetracyclin repressor-like, C-terminal domain"/>
    <property type="match status" value="1"/>
</dbReference>
<dbReference type="InterPro" id="IPR041490">
    <property type="entry name" value="KstR2_TetR_C"/>
</dbReference>
<keyword evidence="3" id="KW-0804">Transcription</keyword>
<protein>
    <submittedName>
        <fullName evidence="6">TetR family transcriptional regulator</fullName>
    </submittedName>
</protein>
<organism evidence="6 7">
    <name type="scientific">Microbacterium keratanolyticum</name>
    <dbReference type="NCBI Taxonomy" id="67574"/>
    <lineage>
        <taxon>Bacteria</taxon>
        <taxon>Bacillati</taxon>
        <taxon>Actinomycetota</taxon>
        <taxon>Actinomycetes</taxon>
        <taxon>Micrococcales</taxon>
        <taxon>Microbacteriaceae</taxon>
        <taxon>Microbacterium</taxon>
    </lineage>
</organism>
<dbReference type="Pfam" id="PF17932">
    <property type="entry name" value="TetR_C_24"/>
    <property type="match status" value="1"/>
</dbReference>
<evidence type="ECO:0000256" key="3">
    <source>
        <dbReference type="ARBA" id="ARBA00023163"/>
    </source>
</evidence>
<reference evidence="6" key="1">
    <citation type="journal article" date="2014" name="Int. J. Syst. Evol. Microbiol.">
        <title>Complete genome sequence of Corynebacterium casei LMG S-19264T (=DSM 44701T), isolated from a smear-ripened cheese.</title>
        <authorList>
            <consortium name="US DOE Joint Genome Institute (JGI-PGF)"/>
            <person name="Walter F."/>
            <person name="Albersmeier A."/>
            <person name="Kalinowski J."/>
            <person name="Ruckert C."/>
        </authorList>
    </citation>
    <scope>NUCLEOTIDE SEQUENCE</scope>
    <source>
        <strain evidence="6">VKM Ac-1958</strain>
    </source>
</reference>
<dbReference type="InterPro" id="IPR009057">
    <property type="entry name" value="Homeodomain-like_sf"/>
</dbReference>
<dbReference type="PRINTS" id="PR00455">
    <property type="entry name" value="HTHTETR"/>
</dbReference>
<keyword evidence="7" id="KW-1185">Reference proteome</keyword>
<evidence type="ECO:0000259" key="5">
    <source>
        <dbReference type="PROSITE" id="PS50977"/>
    </source>
</evidence>
<dbReference type="InterPro" id="IPR036271">
    <property type="entry name" value="Tet_transcr_reg_TetR-rel_C_sf"/>
</dbReference>
<dbReference type="InterPro" id="IPR023772">
    <property type="entry name" value="DNA-bd_HTH_TetR-type_CS"/>
</dbReference>
<keyword evidence="1" id="KW-0805">Transcription regulation</keyword>
<dbReference type="AlphaFoldDB" id="A0A9W6HU81"/>
<reference evidence="6" key="2">
    <citation type="submission" date="2023-01" db="EMBL/GenBank/DDBJ databases">
        <authorList>
            <person name="Sun Q."/>
            <person name="Evtushenko L."/>
        </authorList>
    </citation>
    <scope>NUCLEOTIDE SEQUENCE</scope>
    <source>
        <strain evidence="6">VKM Ac-1958</strain>
    </source>
</reference>
<dbReference type="InterPro" id="IPR050109">
    <property type="entry name" value="HTH-type_TetR-like_transc_reg"/>
</dbReference>
<dbReference type="PROSITE" id="PS50977">
    <property type="entry name" value="HTH_TETR_2"/>
    <property type="match status" value="1"/>
</dbReference>
<comment type="caution">
    <text evidence="6">The sequence shown here is derived from an EMBL/GenBank/DDBJ whole genome shotgun (WGS) entry which is preliminary data.</text>
</comment>
<dbReference type="PANTHER" id="PTHR30055:SF234">
    <property type="entry name" value="HTH-TYPE TRANSCRIPTIONAL REGULATOR BETI"/>
    <property type="match status" value="1"/>
</dbReference>
<dbReference type="PANTHER" id="PTHR30055">
    <property type="entry name" value="HTH-TYPE TRANSCRIPTIONAL REGULATOR RUTR"/>
    <property type="match status" value="1"/>
</dbReference>
<proteinExistence type="predicted"/>
<name>A0A9W6HU81_9MICO</name>
<dbReference type="GO" id="GO:0000976">
    <property type="term" value="F:transcription cis-regulatory region binding"/>
    <property type="evidence" value="ECO:0007669"/>
    <property type="project" value="TreeGrafter"/>
</dbReference>
<dbReference type="SUPFAM" id="SSF46689">
    <property type="entry name" value="Homeodomain-like"/>
    <property type="match status" value="1"/>
</dbReference>
<accession>A0A9W6HU81</accession>
<evidence type="ECO:0000256" key="1">
    <source>
        <dbReference type="ARBA" id="ARBA00023015"/>
    </source>
</evidence>
<feature type="domain" description="HTH tetR-type" evidence="5">
    <location>
        <begin position="18"/>
        <end position="78"/>
    </location>
</feature>
<dbReference type="Pfam" id="PF00440">
    <property type="entry name" value="TetR_N"/>
    <property type="match status" value="1"/>
</dbReference>
<dbReference type="Gene3D" id="1.10.357.10">
    <property type="entry name" value="Tetracycline Repressor, domain 2"/>
    <property type="match status" value="1"/>
</dbReference>
<dbReference type="EMBL" id="BSET01000002">
    <property type="protein sequence ID" value="GLK03026.1"/>
    <property type="molecule type" value="Genomic_DNA"/>
</dbReference>
<dbReference type="InterPro" id="IPR001647">
    <property type="entry name" value="HTH_TetR"/>
</dbReference>
<evidence type="ECO:0000313" key="6">
    <source>
        <dbReference type="EMBL" id="GLK03026.1"/>
    </source>
</evidence>
<feature type="DNA-binding region" description="H-T-H motif" evidence="4">
    <location>
        <begin position="41"/>
        <end position="60"/>
    </location>
</feature>
<dbReference type="Proteomes" id="UP001142325">
    <property type="component" value="Unassembled WGS sequence"/>
</dbReference>
<evidence type="ECO:0000256" key="2">
    <source>
        <dbReference type="ARBA" id="ARBA00023125"/>
    </source>
</evidence>
<evidence type="ECO:0000256" key="4">
    <source>
        <dbReference type="PROSITE-ProRule" id="PRU00335"/>
    </source>
</evidence>
<sequence length="216" mass="22919">MSEADAVTEAPARRGRPGYDREQMLHAAVALFNEQGYDATSVAALAARLGLSKAALYHHFSSKEEVLEVAVGAALDGLEGVLADATETSAGDRLAEVLRGAVGVLVAQLPAVTLLLRVRGNSEVERRALERRRAFDQAVTEIVRAAQADGAVRADVDASVATRLLFGMVNSLVEWYRPGGPEDAEALARDVLTVALDGLRTRQPSDAADRNDEATA</sequence>
<dbReference type="GO" id="GO:0003700">
    <property type="term" value="F:DNA-binding transcription factor activity"/>
    <property type="evidence" value="ECO:0007669"/>
    <property type="project" value="TreeGrafter"/>
</dbReference>
<gene>
    <name evidence="6" type="ORF">GCM10017596_27410</name>
</gene>